<dbReference type="Gene3D" id="3.30.70.1060">
    <property type="entry name" value="Dimeric alpha+beta barrel"/>
    <property type="match status" value="1"/>
</dbReference>
<evidence type="ECO:0000313" key="3">
    <source>
        <dbReference type="EMBL" id="SFK52172.1"/>
    </source>
</evidence>
<proteinExistence type="inferred from homology"/>
<dbReference type="InterPro" id="IPR051807">
    <property type="entry name" value="Sec-metab_biosynth-assoc"/>
</dbReference>
<protein>
    <recommendedName>
        <fullName evidence="2">YCII-related domain-containing protein</fullName>
    </recommendedName>
</protein>
<feature type="domain" description="YCII-related" evidence="2">
    <location>
        <begin position="1"/>
        <end position="87"/>
    </location>
</feature>
<dbReference type="PANTHER" id="PTHR33606:SF3">
    <property type="entry name" value="PROTEIN YCII"/>
    <property type="match status" value="1"/>
</dbReference>
<dbReference type="Proteomes" id="UP000199473">
    <property type="component" value="Unassembled WGS sequence"/>
</dbReference>
<dbReference type="STRING" id="1123062.SAMN02745775_103192"/>
<organism evidence="3 4">
    <name type="scientific">Falsiroseomonas stagni DSM 19981</name>
    <dbReference type="NCBI Taxonomy" id="1123062"/>
    <lineage>
        <taxon>Bacteria</taxon>
        <taxon>Pseudomonadati</taxon>
        <taxon>Pseudomonadota</taxon>
        <taxon>Alphaproteobacteria</taxon>
        <taxon>Acetobacterales</taxon>
        <taxon>Roseomonadaceae</taxon>
        <taxon>Falsiroseomonas</taxon>
    </lineage>
</organism>
<sequence length="96" mass="10123">MLFAISCTDKPASLALRMETRPAHVDYLKQHAASFVLVGPVLDAEGKPCGSLLVVDVADRAAAEAFAAGDPYAKAGLFESTVIRPFRTVFKDGVAA</sequence>
<dbReference type="OrthoDB" id="2293521at2"/>
<comment type="similarity">
    <text evidence="1">Belongs to the YciI family.</text>
</comment>
<dbReference type="InterPro" id="IPR011008">
    <property type="entry name" value="Dimeric_a/b-barrel"/>
</dbReference>
<dbReference type="PANTHER" id="PTHR33606">
    <property type="entry name" value="PROTEIN YCII"/>
    <property type="match status" value="1"/>
</dbReference>
<name>A0A1I4A6Y0_9PROT</name>
<accession>A0A1I4A6Y0</accession>
<evidence type="ECO:0000256" key="1">
    <source>
        <dbReference type="ARBA" id="ARBA00007689"/>
    </source>
</evidence>
<reference evidence="3 4" key="1">
    <citation type="submission" date="2016-10" db="EMBL/GenBank/DDBJ databases">
        <authorList>
            <person name="de Groot N.N."/>
        </authorList>
    </citation>
    <scope>NUCLEOTIDE SEQUENCE [LARGE SCALE GENOMIC DNA]</scope>
    <source>
        <strain evidence="3 4">DSM 19981</strain>
    </source>
</reference>
<evidence type="ECO:0000259" key="2">
    <source>
        <dbReference type="Pfam" id="PF03795"/>
    </source>
</evidence>
<dbReference type="Pfam" id="PF03795">
    <property type="entry name" value="YCII"/>
    <property type="match status" value="1"/>
</dbReference>
<keyword evidence="4" id="KW-1185">Reference proteome</keyword>
<dbReference type="InterPro" id="IPR005545">
    <property type="entry name" value="YCII"/>
</dbReference>
<dbReference type="AlphaFoldDB" id="A0A1I4A6Y0"/>
<dbReference type="SUPFAM" id="SSF54909">
    <property type="entry name" value="Dimeric alpha+beta barrel"/>
    <property type="match status" value="1"/>
</dbReference>
<evidence type="ECO:0000313" key="4">
    <source>
        <dbReference type="Proteomes" id="UP000199473"/>
    </source>
</evidence>
<gene>
    <name evidence="3" type="ORF">SAMN02745775_103192</name>
</gene>
<dbReference type="RefSeq" id="WP_092959374.1">
    <property type="nucleotide sequence ID" value="NZ_FOSQ01000003.1"/>
</dbReference>
<dbReference type="EMBL" id="FOSQ01000003">
    <property type="protein sequence ID" value="SFK52172.1"/>
    <property type="molecule type" value="Genomic_DNA"/>
</dbReference>